<feature type="region of interest" description="Disordered" evidence="1">
    <location>
        <begin position="1"/>
        <end position="61"/>
    </location>
</feature>
<reference evidence="2" key="2">
    <citation type="submission" date="2023-02" db="EMBL/GenBank/DDBJ databases">
        <authorList>
            <person name="Swenson N.G."/>
            <person name="Wegrzyn J.L."/>
            <person name="Mcevoy S.L."/>
        </authorList>
    </citation>
    <scope>NUCLEOTIDE SEQUENCE</scope>
    <source>
        <strain evidence="2">91603</strain>
        <tissue evidence="2">Leaf</tissue>
    </source>
</reference>
<evidence type="ECO:0000313" key="3">
    <source>
        <dbReference type="Proteomes" id="UP001064489"/>
    </source>
</evidence>
<gene>
    <name evidence="2" type="ORF">LWI28_024248</name>
</gene>
<keyword evidence="3" id="KW-1185">Reference proteome</keyword>
<evidence type="ECO:0000313" key="2">
    <source>
        <dbReference type="EMBL" id="KAI9182330.1"/>
    </source>
</evidence>
<dbReference type="Proteomes" id="UP001064489">
    <property type="component" value="Chromosome 4"/>
</dbReference>
<dbReference type="EMBL" id="JAJSOW010000101">
    <property type="protein sequence ID" value="KAI9182330.1"/>
    <property type="molecule type" value="Genomic_DNA"/>
</dbReference>
<feature type="compositionally biased region" description="Low complexity" evidence="1">
    <location>
        <begin position="43"/>
        <end position="54"/>
    </location>
</feature>
<protein>
    <submittedName>
        <fullName evidence="2">Uncharacterized protein</fullName>
    </submittedName>
</protein>
<comment type="caution">
    <text evidence="2">The sequence shown here is derived from an EMBL/GenBank/DDBJ whole genome shotgun (WGS) entry which is preliminary data.</text>
</comment>
<name>A0AAD5NUW0_ACENE</name>
<evidence type="ECO:0000256" key="1">
    <source>
        <dbReference type="SAM" id="MobiDB-lite"/>
    </source>
</evidence>
<organism evidence="2 3">
    <name type="scientific">Acer negundo</name>
    <name type="common">Box elder</name>
    <dbReference type="NCBI Taxonomy" id="4023"/>
    <lineage>
        <taxon>Eukaryota</taxon>
        <taxon>Viridiplantae</taxon>
        <taxon>Streptophyta</taxon>
        <taxon>Embryophyta</taxon>
        <taxon>Tracheophyta</taxon>
        <taxon>Spermatophyta</taxon>
        <taxon>Magnoliopsida</taxon>
        <taxon>eudicotyledons</taxon>
        <taxon>Gunneridae</taxon>
        <taxon>Pentapetalae</taxon>
        <taxon>rosids</taxon>
        <taxon>malvids</taxon>
        <taxon>Sapindales</taxon>
        <taxon>Sapindaceae</taxon>
        <taxon>Hippocastanoideae</taxon>
        <taxon>Acereae</taxon>
        <taxon>Acer</taxon>
    </lineage>
</organism>
<proteinExistence type="predicted"/>
<dbReference type="AlphaFoldDB" id="A0AAD5NUW0"/>
<accession>A0AAD5NUW0</accession>
<reference evidence="2" key="1">
    <citation type="journal article" date="2022" name="Plant J.">
        <title>Strategies of tolerance reflected in two North American maple genomes.</title>
        <authorList>
            <person name="McEvoy S.L."/>
            <person name="Sezen U.U."/>
            <person name="Trouern-Trend A."/>
            <person name="McMahon S.M."/>
            <person name="Schaberg P.G."/>
            <person name="Yang J."/>
            <person name="Wegrzyn J.L."/>
            <person name="Swenson N.G."/>
        </authorList>
    </citation>
    <scope>NUCLEOTIDE SEQUENCE</scope>
    <source>
        <strain evidence="2">91603</strain>
    </source>
</reference>
<sequence>MKKKRQFSLPNRIFPTRNDVSSKQQRRQLPSLEADTELGRLPQQSQNEEVSSVSKLSSRVDHRQGDICGCVATTHVMIALLWLEEGWQ</sequence>